<dbReference type="PANTHER" id="PTHR36691">
    <property type="entry name" value="TRANSMEMBRANE PROTEIN 247"/>
    <property type="match status" value="1"/>
</dbReference>
<dbReference type="STRING" id="30419.A0A091WF67"/>
<feature type="non-terminal residue" evidence="2">
    <location>
        <position position="100"/>
    </location>
</feature>
<evidence type="ECO:0000313" key="3">
    <source>
        <dbReference type="Proteomes" id="UP000053605"/>
    </source>
</evidence>
<feature type="non-terminal residue" evidence="2">
    <location>
        <position position="1"/>
    </location>
</feature>
<dbReference type="InterPro" id="IPR029200">
    <property type="entry name" value="TMEM247"/>
</dbReference>
<dbReference type="Pfam" id="PF15444">
    <property type="entry name" value="TMEM247"/>
    <property type="match status" value="1"/>
</dbReference>
<dbReference type="GO" id="GO:0005783">
    <property type="term" value="C:endoplasmic reticulum"/>
    <property type="evidence" value="ECO:0007669"/>
    <property type="project" value="TreeGrafter"/>
</dbReference>
<feature type="region of interest" description="Disordered" evidence="1">
    <location>
        <begin position="1"/>
        <end position="20"/>
    </location>
</feature>
<reference evidence="2 3" key="1">
    <citation type="submission" date="2014-04" db="EMBL/GenBank/DDBJ databases">
        <title>Genome evolution of avian class.</title>
        <authorList>
            <person name="Zhang G."/>
            <person name="Li C."/>
        </authorList>
    </citation>
    <scope>NUCLEOTIDE SEQUENCE [LARGE SCALE GENOMIC DNA]</scope>
    <source>
        <strain evidence="2">BGI_N306</strain>
    </source>
</reference>
<keyword evidence="3" id="KW-1185">Reference proteome</keyword>
<dbReference type="PANTHER" id="PTHR36691:SF1">
    <property type="entry name" value="TRANSMEMBRANE PROTEIN 247"/>
    <property type="match status" value="1"/>
</dbReference>
<protein>
    <submittedName>
        <fullName evidence="2">Uncharacterized protein</fullName>
    </submittedName>
</protein>
<proteinExistence type="predicted"/>
<dbReference type="EMBL" id="KK735481">
    <property type="protein sequence ID" value="KFR14342.1"/>
    <property type="molecule type" value="Genomic_DNA"/>
</dbReference>
<sequence>QGAIRDMTTPSFTSESETENLDAKCHMAHLDTKGGTSALQSEASTNEGKLEQLCGKEVAAANTDLERMTWNFVLARLKYEHEDNENQRLHEERMAQIHQQ</sequence>
<dbReference type="PhylomeDB" id="A0A091WF67"/>
<accession>A0A091WF67</accession>
<evidence type="ECO:0000313" key="2">
    <source>
        <dbReference type="EMBL" id="KFR14342.1"/>
    </source>
</evidence>
<gene>
    <name evidence="2" type="ORF">N306_07018</name>
</gene>
<dbReference type="Proteomes" id="UP000053605">
    <property type="component" value="Unassembled WGS sequence"/>
</dbReference>
<organism evidence="2 3">
    <name type="scientific">Opisthocomus hoazin</name>
    <name type="common">Hoatzin</name>
    <name type="synonym">Phasianus hoazin</name>
    <dbReference type="NCBI Taxonomy" id="30419"/>
    <lineage>
        <taxon>Eukaryota</taxon>
        <taxon>Metazoa</taxon>
        <taxon>Chordata</taxon>
        <taxon>Craniata</taxon>
        <taxon>Vertebrata</taxon>
        <taxon>Euteleostomi</taxon>
        <taxon>Archelosauria</taxon>
        <taxon>Archosauria</taxon>
        <taxon>Dinosauria</taxon>
        <taxon>Saurischia</taxon>
        <taxon>Theropoda</taxon>
        <taxon>Coelurosauria</taxon>
        <taxon>Aves</taxon>
        <taxon>Neognathae</taxon>
        <taxon>Neoaves</taxon>
        <taxon>Opisthocomiformes</taxon>
        <taxon>Opisthocomidae</taxon>
        <taxon>Opisthocomus</taxon>
    </lineage>
</organism>
<name>A0A091WF67_OPIHO</name>
<evidence type="ECO:0000256" key="1">
    <source>
        <dbReference type="SAM" id="MobiDB-lite"/>
    </source>
</evidence>
<dbReference type="AlphaFoldDB" id="A0A091WF67"/>